<evidence type="ECO:0008006" key="3">
    <source>
        <dbReference type="Google" id="ProtNLM"/>
    </source>
</evidence>
<accession>A0A2Z4GEZ0</accession>
<name>A0A2Z4GEZ0_9BACT</name>
<reference evidence="1 2" key="1">
    <citation type="submission" date="2018-05" db="EMBL/GenBank/DDBJ databases">
        <title>Complete genome sequence of Arcticibacterium luteifluviistationis SM1504T, a cytophagaceae bacterium isolated from Arctic surface seawater.</title>
        <authorList>
            <person name="Li Y."/>
            <person name="Qin Q.-L."/>
        </authorList>
    </citation>
    <scope>NUCLEOTIDE SEQUENCE [LARGE SCALE GENOMIC DNA]</scope>
    <source>
        <strain evidence="1 2">SM1504</strain>
    </source>
</reference>
<dbReference type="Proteomes" id="UP000249873">
    <property type="component" value="Chromosome"/>
</dbReference>
<evidence type="ECO:0000313" key="1">
    <source>
        <dbReference type="EMBL" id="AWV99929.1"/>
    </source>
</evidence>
<dbReference type="EMBL" id="CP029480">
    <property type="protein sequence ID" value="AWV99929.1"/>
    <property type="molecule type" value="Genomic_DNA"/>
</dbReference>
<gene>
    <name evidence="1" type="ORF">DJ013_17830</name>
</gene>
<protein>
    <recommendedName>
        <fullName evidence="3">DUF4292 domain-containing protein</fullName>
    </recommendedName>
</protein>
<organism evidence="1 2">
    <name type="scientific">Arcticibacterium luteifluviistationis</name>
    <dbReference type="NCBI Taxonomy" id="1784714"/>
    <lineage>
        <taxon>Bacteria</taxon>
        <taxon>Pseudomonadati</taxon>
        <taxon>Bacteroidota</taxon>
        <taxon>Cytophagia</taxon>
        <taxon>Cytophagales</taxon>
        <taxon>Leadbetterellaceae</taxon>
        <taxon>Arcticibacterium</taxon>
    </lineage>
</organism>
<dbReference type="OrthoDB" id="849114at2"/>
<dbReference type="Pfam" id="PF14125">
    <property type="entry name" value="DUF4292"/>
    <property type="match status" value="1"/>
</dbReference>
<sequence>MALNLARLLILSSLLIVQFSCKRSKIQKSIAELPKSDISSIDSTSIESKLEDLIINESYFEYLKLKSKIDFQSDNLSQSFPANVHIKKDSVIWISVSVGIEAARCLITQDSIQFLDRINRKYYGLSIPELSEQFNFDFDFSLLQSLLIGNLPFDKKEGDRVILNSLYTSLFQQARNIKIENQIDNVNHKLNTILAEDLGGKSKLGISYSDFVEEISGDLVPHAIFAKIDVFRGEQVKTSTLDFKHTKFEFSDNELRFPYTIPKSYQKGVIVF</sequence>
<dbReference type="AlphaFoldDB" id="A0A2Z4GEZ0"/>
<dbReference type="InterPro" id="IPR025634">
    <property type="entry name" value="DUF4292"/>
</dbReference>
<keyword evidence="2" id="KW-1185">Reference proteome</keyword>
<dbReference type="RefSeq" id="WP_111373297.1">
    <property type="nucleotide sequence ID" value="NZ_CP029480.1"/>
</dbReference>
<proteinExistence type="predicted"/>
<evidence type="ECO:0000313" key="2">
    <source>
        <dbReference type="Proteomes" id="UP000249873"/>
    </source>
</evidence>
<dbReference type="KEGG" id="als:DJ013_17830"/>